<feature type="binding site" evidence="9 12">
    <location>
        <begin position="364"/>
        <end position="371"/>
    </location>
    <ligand>
        <name>ATP</name>
        <dbReference type="ChEBI" id="CHEBI:30616"/>
    </ligand>
</feature>
<dbReference type="InterPro" id="IPR014721">
    <property type="entry name" value="Ribsml_uS5_D2-typ_fold_subgr"/>
</dbReference>
<evidence type="ECO:0000313" key="17">
    <source>
        <dbReference type="EMBL" id="AMM42087.1"/>
    </source>
</evidence>
<keyword evidence="3 9" id="KW-0645">Protease</keyword>
<comment type="subcellular location">
    <subcellularLocation>
        <location evidence="1 9 10">Cytoplasm</location>
    </subcellularLocation>
</comment>
<dbReference type="GO" id="GO:0005524">
    <property type="term" value="F:ATP binding"/>
    <property type="evidence" value="ECO:0007669"/>
    <property type="project" value="UniProtKB-UniRule"/>
</dbReference>
<dbReference type="SMART" id="SM00382">
    <property type="entry name" value="AAA"/>
    <property type="match status" value="1"/>
</dbReference>
<dbReference type="RefSeq" id="WP_066065661.1">
    <property type="nucleotide sequence ID" value="NZ_CP013015.1"/>
</dbReference>
<dbReference type="Gene3D" id="1.20.5.5270">
    <property type="match status" value="1"/>
</dbReference>
<evidence type="ECO:0000256" key="8">
    <source>
        <dbReference type="ARBA" id="ARBA00023016"/>
    </source>
</evidence>
<dbReference type="OrthoDB" id="9803599at2"/>
<comment type="catalytic activity">
    <reaction evidence="9 10 13">
        <text>Hydrolysis of proteins in presence of ATP.</text>
        <dbReference type="EC" id="3.4.21.53"/>
    </reaction>
</comment>
<name>A0A7U4QMI6_DESA2</name>
<dbReference type="Pfam" id="PF05362">
    <property type="entry name" value="Lon_C"/>
    <property type="match status" value="1"/>
</dbReference>
<dbReference type="CDD" id="cd19500">
    <property type="entry name" value="RecA-like_Lon"/>
    <property type="match status" value="1"/>
</dbReference>
<comment type="similarity">
    <text evidence="9 10 13 14">Belongs to the peptidase S16 family.</text>
</comment>
<evidence type="ECO:0000256" key="2">
    <source>
        <dbReference type="ARBA" id="ARBA00022490"/>
    </source>
</evidence>
<dbReference type="InterPro" id="IPR003959">
    <property type="entry name" value="ATPase_AAA_core"/>
</dbReference>
<evidence type="ECO:0000313" key="18">
    <source>
        <dbReference type="Proteomes" id="UP000070560"/>
    </source>
</evidence>
<dbReference type="FunFam" id="3.30.230.10:FF:000019">
    <property type="entry name" value="Lon protease homolog 2, peroxisomal"/>
    <property type="match status" value="1"/>
</dbReference>
<dbReference type="InterPro" id="IPR008268">
    <property type="entry name" value="Peptidase_S16_AS"/>
</dbReference>
<feature type="domain" description="Lon N-terminal" evidence="16">
    <location>
        <begin position="19"/>
        <end position="212"/>
    </location>
</feature>
<dbReference type="PANTHER" id="PTHR10046">
    <property type="entry name" value="ATP DEPENDENT LON PROTEASE FAMILY MEMBER"/>
    <property type="match status" value="1"/>
</dbReference>
<dbReference type="InterPro" id="IPR004815">
    <property type="entry name" value="Lon_bac/euk-typ"/>
</dbReference>
<dbReference type="PIRSF" id="PIRSF001174">
    <property type="entry name" value="Lon_proteas"/>
    <property type="match status" value="1"/>
</dbReference>
<dbReference type="SUPFAM" id="SSF52540">
    <property type="entry name" value="P-loop containing nucleoside triphosphate hydrolases"/>
    <property type="match status" value="1"/>
</dbReference>
<keyword evidence="4 9" id="KW-0547">Nucleotide-binding</keyword>
<keyword evidence="5 9" id="KW-0378">Hydrolase</keyword>
<dbReference type="Gene3D" id="3.40.50.300">
    <property type="entry name" value="P-loop containing nucleotide triphosphate hydrolases"/>
    <property type="match status" value="1"/>
</dbReference>
<dbReference type="PRINTS" id="PR00830">
    <property type="entry name" value="ENDOLAPTASE"/>
</dbReference>
<dbReference type="InterPro" id="IPR020568">
    <property type="entry name" value="Ribosomal_Su5_D2-typ_SF"/>
</dbReference>
<dbReference type="Gene3D" id="1.10.8.60">
    <property type="match status" value="1"/>
</dbReference>
<feature type="active site" evidence="9 11">
    <location>
        <position position="687"/>
    </location>
</feature>
<dbReference type="Gene3D" id="3.30.230.10">
    <property type="match status" value="1"/>
</dbReference>
<evidence type="ECO:0000259" key="15">
    <source>
        <dbReference type="PROSITE" id="PS51786"/>
    </source>
</evidence>
<dbReference type="PROSITE" id="PS01046">
    <property type="entry name" value="LON_SER"/>
    <property type="match status" value="1"/>
</dbReference>
<evidence type="ECO:0000256" key="9">
    <source>
        <dbReference type="HAMAP-Rule" id="MF_01973"/>
    </source>
</evidence>
<dbReference type="GO" id="GO:0034605">
    <property type="term" value="P:cellular response to heat"/>
    <property type="evidence" value="ECO:0007669"/>
    <property type="project" value="UniProtKB-UniRule"/>
</dbReference>
<dbReference type="PROSITE" id="PS51786">
    <property type="entry name" value="LON_PROTEOLYTIC"/>
    <property type="match status" value="1"/>
</dbReference>
<evidence type="ECO:0000256" key="11">
    <source>
        <dbReference type="PIRSR" id="PIRSR001174-1"/>
    </source>
</evidence>
<keyword evidence="18" id="KW-1185">Reference proteome</keyword>
<evidence type="ECO:0000256" key="14">
    <source>
        <dbReference type="RuleBase" id="RU000591"/>
    </source>
</evidence>
<evidence type="ECO:0000256" key="3">
    <source>
        <dbReference type="ARBA" id="ARBA00022670"/>
    </source>
</evidence>
<dbReference type="GO" id="GO:0016887">
    <property type="term" value="F:ATP hydrolysis activity"/>
    <property type="evidence" value="ECO:0007669"/>
    <property type="project" value="UniProtKB-UniRule"/>
</dbReference>
<dbReference type="Gene3D" id="2.30.130.40">
    <property type="entry name" value="LON domain-like"/>
    <property type="match status" value="1"/>
</dbReference>
<dbReference type="PROSITE" id="PS51787">
    <property type="entry name" value="LON_N"/>
    <property type="match status" value="1"/>
</dbReference>
<dbReference type="InterPro" id="IPR027065">
    <property type="entry name" value="Lon_Prtase"/>
</dbReference>
<dbReference type="Gene3D" id="1.20.58.1480">
    <property type="match status" value="1"/>
</dbReference>
<organism evidence="17 18">
    <name type="scientific">Desulfofervidus auxilii</name>
    <dbReference type="NCBI Taxonomy" id="1621989"/>
    <lineage>
        <taxon>Bacteria</taxon>
        <taxon>Pseudomonadati</taxon>
        <taxon>Thermodesulfobacteriota</taxon>
        <taxon>Candidatus Desulfofervidia</taxon>
        <taxon>Candidatus Desulfofervidales</taxon>
        <taxon>Candidatus Desulfofervidaceae</taxon>
        <taxon>Candidatus Desulfofervidus</taxon>
    </lineage>
</organism>
<dbReference type="FunFam" id="1.20.5.5270:FF:000002">
    <property type="entry name" value="Lon protease homolog"/>
    <property type="match status" value="1"/>
</dbReference>
<evidence type="ECO:0000256" key="4">
    <source>
        <dbReference type="ARBA" id="ARBA00022741"/>
    </source>
</evidence>
<dbReference type="Pfam" id="PF00004">
    <property type="entry name" value="AAA"/>
    <property type="match status" value="1"/>
</dbReference>
<dbReference type="GO" id="GO:0043565">
    <property type="term" value="F:sequence-specific DNA binding"/>
    <property type="evidence" value="ECO:0007669"/>
    <property type="project" value="UniProtKB-UniRule"/>
</dbReference>
<dbReference type="InterPro" id="IPR003111">
    <property type="entry name" value="Lon_prtase_N"/>
</dbReference>
<dbReference type="GO" id="GO:0006515">
    <property type="term" value="P:protein quality control for misfolded or incompletely synthesized proteins"/>
    <property type="evidence" value="ECO:0007669"/>
    <property type="project" value="UniProtKB-UniRule"/>
</dbReference>
<comment type="induction">
    <text evidence="9">By heat shock.</text>
</comment>
<evidence type="ECO:0000259" key="16">
    <source>
        <dbReference type="PROSITE" id="PS51787"/>
    </source>
</evidence>
<feature type="active site" evidence="9 11">
    <location>
        <position position="730"/>
    </location>
</feature>
<evidence type="ECO:0000256" key="10">
    <source>
        <dbReference type="PIRNR" id="PIRNR001174"/>
    </source>
</evidence>
<dbReference type="GO" id="GO:0004252">
    <property type="term" value="F:serine-type endopeptidase activity"/>
    <property type="evidence" value="ECO:0007669"/>
    <property type="project" value="UniProtKB-UniRule"/>
</dbReference>
<evidence type="ECO:0000256" key="5">
    <source>
        <dbReference type="ARBA" id="ARBA00022801"/>
    </source>
</evidence>
<keyword evidence="2 9" id="KW-0963">Cytoplasm</keyword>
<accession>A0A7U4QMI6</accession>
<dbReference type="NCBIfam" id="TIGR00763">
    <property type="entry name" value="lon"/>
    <property type="match status" value="1"/>
</dbReference>
<evidence type="ECO:0000256" key="12">
    <source>
        <dbReference type="PIRSR" id="PIRSR001174-2"/>
    </source>
</evidence>
<dbReference type="InterPro" id="IPR054594">
    <property type="entry name" value="Lon_lid"/>
</dbReference>
<evidence type="ECO:0000256" key="6">
    <source>
        <dbReference type="ARBA" id="ARBA00022825"/>
    </source>
</evidence>
<evidence type="ECO:0000256" key="1">
    <source>
        <dbReference type="ARBA" id="ARBA00004496"/>
    </source>
</evidence>
<keyword evidence="6 9" id="KW-0720">Serine protease</keyword>
<dbReference type="InterPro" id="IPR008269">
    <property type="entry name" value="Lon_proteolytic"/>
</dbReference>
<dbReference type="SUPFAM" id="SSF54211">
    <property type="entry name" value="Ribosomal protein S5 domain 2-like"/>
    <property type="match status" value="1"/>
</dbReference>
<dbReference type="InterPro" id="IPR046336">
    <property type="entry name" value="Lon_prtase_N_sf"/>
</dbReference>
<dbReference type="InterPro" id="IPR027417">
    <property type="entry name" value="P-loop_NTPase"/>
</dbReference>
<dbReference type="EC" id="3.4.21.53" evidence="9 10"/>
<reference evidence="17 18" key="1">
    <citation type="submission" date="2015-10" db="EMBL/GenBank/DDBJ databases">
        <title>Candidatus Desulfofervidus auxilii, a hydrogenotrophic sulfate-reducing bacterium involved in the thermophilic anaerobic oxidation of methane.</title>
        <authorList>
            <person name="Krukenberg V."/>
            <person name="Richter M."/>
            <person name="Wegener G."/>
        </authorList>
    </citation>
    <scope>NUCLEOTIDE SEQUENCE [LARGE SCALE GENOMIC DNA]</scope>
    <source>
        <strain evidence="17 18">HS1</strain>
    </source>
</reference>
<dbReference type="Pfam" id="PF02190">
    <property type="entry name" value="LON_substr_bdg"/>
    <property type="match status" value="1"/>
</dbReference>
<protein>
    <recommendedName>
        <fullName evidence="9 10">Lon protease</fullName>
        <ecNumber evidence="9 10">3.4.21.53</ecNumber>
    </recommendedName>
    <alternativeName>
        <fullName evidence="9">ATP-dependent protease La</fullName>
    </alternativeName>
</protein>
<dbReference type="AlphaFoldDB" id="A0A7U4QMI6"/>
<dbReference type="GO" id="GO:0005737">
    <property type="term" value="C:cytoplasm"/>
    <property type="evidence" value="ECO:0007669"/>
    <property type="project" value="UniProtKB-SubCell"/>
</dbReference>
<dbReference type="GO" id="GO:0004176">
    <property type="term" value="F:ATP-dependent peptidase activity"/>
    <property type="evidence" value="ECO:0007669"/>
    <property type="project" value="UniProtKB-UniRule"/>
</dbReference>
<sequence length="788" mass="87806">MPEEKALFPTGEVKIPQELPILPSQDLVLFPKMVLPLVVAEPKLIQLIDDALSGDKIIGLVVTKKGEEAKTPPENLYQVGCAAQILKMAKVPDVGVRLLVQGLARIGIMNYLQTEPYLKATVVPHYDEIEKDVEIDALVTNIRGLFRKVVELSPYLPSELGVMAMNVDEAGVLADMVTSTLNISKEDKQKILETFDIKERLREVVKFLNREIEVLELANKIQTQVKSDLDKAQREYFLRQQLKAIQKELGEKDEHEIEIEELKARIKEKGLPEAAAKEAEKELNRLARMNPASPEYVVARTYLDWVLELPWNESTQDNLDINSARGILDKDHYDLDKVKKRILEYLAVRKLKPDAKGSILCFVGPPGTGKTSLGRSIATALGRKFVRISLGGIRDEAEIRGHRRTYVGALPGKIIQGMKKAGSNNPVFMLDEIDKIGADFRGDPAAALLEVLDPEQNYAFVDHYLGVEFDLSKVMFITTANILDTIPPPLRDRMEILELPGYTVQEKVKIAEKYLIPRQLDAHGLNENYIKFEKEAIKKIILDYTREAGLRNLEREIASICRQVAVKIAEGKEELTVITAENLADFLGPPRFYREVAERVTEPGVATGLAWTPTGGEIIFVEATKMAGKKSLVLTGHLGEIMKESAETALSYIRSKAQQFGISEDFYEHNDIHIHIPAGAIPKDGPSAGVAICTALVSLFKNKPVRSDLAMTGEITLRGLVLPVGGIKEKVLAAHLAGIKYVALPKKNENDLTEVPKEVKEDIKFLFIEKIEEVINFALKEDVPSDKS</sequence>
<evidence type="ECO:0000256" key="13">
    <source>
        <dbReference type="PROSITE-ProRule" id="PRU01122"/>
    </source>
</evidence>
<gene>
    <name evidence="9" type="primary">lon</name>
    <name evidence="17" type="ORF">HS1_002303</name>
</gene>
<dbReference type="FunFam" id="3.40.50.300:FF:000382">
    <property type="entry name" value="Lon protease homolog 2, peroxisomal"/>
    <property type="match status" value="1"/>
</dbReference>
<proteinExistence type="evidence at transcript level"/>
<comment type="function">
    <text evidence="9">ATP-dependent serine protease that mediates the selective degradation of mutant and abnormal proteins as well as certain short-lived regulatory proteins. Required for cellular homeostasis and for survival from DNA damage and developmental changes induced by stress. Degrades polypeptides processively to yield small peptide fragments that are 5 to 10 amino acids long. Binds to DNA in a double-stranded, site-specific manner.</text>
</comment>
<dbReference type="InterPro" id="IPR003593">
    <property type="entry name" value="AAA+_ATPase"/>
</dbReference>
<comment type="subunit">
    <text evidence="9 10">Homohexamer. Organized in a ring with a central cavity.</text>
</comment>
<dbReference type="KEGG" id="daw:HS1_002303"/>
<dbReference type="InterPro" id="IPR027543">
    <property type="entry name" value="Lon_bac"/>
</dbReference>
<keyword evidence="7 9" id="KW-0067">ATP-binding</keyword>
<dbReference type="InterPro" id="IPR015947">
    <property type="entry name" value="PUA-like_sf"/>
</dbReference>
<dbReference type="SMART" id="SM00464">
    <property type="entry name" value="LON"/>
    <property type="match status" value="1"/>
</dbReference>
<keyword evidence="8 9" id="KW-0346">Stress response</keyword>
<dbReference type="EMBL" id="CP013015">
    <property type="protein sequence ID" value="AMM42087.1"/>
    <property type="molecule type" value="Genomic_DNA"/>
</dbReference>
<dbReference type="Proteomes" id="UP000070560">
    <property type="component" value="Chromosome"/>
</dbReference>
<dbReference type="SUPFAM" id="SSF88697">
    <property type="entry name" value="PUA domain-like"/>
    <property type="match status" value="1"/>
</dbReference>
<dbReference type="HAMAP" id="MF_01973">
    <property type="entry name" value="lon_bact"/>
    <property type="match status" value="1"/>
</dbReference>
<dbReference type="Pfam" id="PF22667">
    <property type="entry name" value="Lon_lid"/>
    <property type="match status" value="1"/>
</dbReference>
<feature type="domain" description="Lon proteolytic" evidence="15">
    <location>
        <begin position="600"/>
        <end position="781"/>
    </location>
</feature>
<evidence type="ECO:0000256" key="7">
    <source>
        <dbReference type="ARBA" id="ARBA00022840"/>
    </source>
</evidence>